<evidence type="ECO:0000256" key="1">
    <source>
        <dbReference type="ARBA" id="ARBA00022803"/>
    </source>
</evidence>
<name>A0A493TNM5_ANAPP</name>
<gene>
    <name evidence="2" type="primary">TTC39A</name>
</gene>
<evidence type="ECO:0000313" key="3">
    <source>
        <dbReference type="Proteomes" id="UP000016666"/>
    </source>
</evidence>
<dbReference type="AlphaFoldDB" id="A0A493TNM5"/>
<reference evidence="2" key="3">
    <citation type="submission" date="2025-09" db="UniProtKB">
        <authorList>
            <consortium name="Ensembl"/>
        </authorList>
    </citation>
    <scope>IDENTIFICATION</scope>
</reference>
<sequence>PCVCGAAPGFILSSSGRSPTSDLNTALHECMAALDLFLSNKFSDALASLQAKTKDSMYHALTYATILEMQAMMTFDPQDIMNAGNTMKEAQATCQKFRKKSTVADSINNLVHRQSLEHFTEEEIHAEICYAECLLQRAALTFLQVYGLCFVLFAVQFMKRHLFLLSDENMVSFIKGGIKVRNSYQTYRELDSLIQSPHYVKGENHLHFEGGVKLGVGAFNLTLSMFPARILRLLEFVGFSGNKEHGLLQLQEGASSYSFRSVLCTMLLLCYHTFMTFVLGTGKGNVEEAERLLKPYLARYPKVKSIIIQIGMIAVFGNLCVQAVSRYEECCEAQQYWKQFHHMCYWELMWCFTYKRQWKMAFFYADLLSKENTWSKATYIYMKAAYLSMFGPDDCSPFGDNEVELFRWMPVTANGD</sequence>
<dbReference type="PANTHER" id="PTHR31859:SF3">
    <property type="entry name" value="TETRATRICOPEPTIDE REPEAT PROTEIN 39A"/>
    <property type="match status" value="1"/>
</dbReference>
<organism evidence="2 3">
    <name type="scientific">Anas platyrhynchos platyrhynchos</name>
    <name type="common">Northern mallard</name>
    <dbReference type="NCBI Taxonomy" id="8840"/>
    <lineage>
        <taxon>Eukaryota</taxon>
        <taxon>Metazoa</taxon>
        <taxon>Chordata</taxon>
        <taxon>Craniata</taxon>
        <taxon>Vertebrata</taxon>
        <taxon>Euteleostomi</taxon>
        <taxon>Archelosauria</taxon>
        <taxon>Archosauria</taxon>
        <taxon>Dinosauria</taxon>
        <taxon>Saurischia</taxon>
        <taxon>Theropoda</taxon>
        <taxon>Coelurosauria</taxon>
        <taxon>Aves</taxon>
        <taxon>Neognathae</taxon>
        <taxon>Galloanserae</taxon>
        <taxon>Anseriformes</taxon>
        <taxon>Anatidae</taxon>
        <taxon>Anatinae</taxon>
        <taxon>Anas</taxon>
    </lineage>
</organism>
<reference evidence="2" key="2">
    <citation type="submission" date="2025-08" db="UniProtKB">
        <authorList>
            <consortium name="Ensembl"/>
        </authorList>
    </citation>
    <scope>IDENTIFICATION</scope>
</reference>
<dbReference type="Ensembl" id="ENSAPLT00000045069.1">
    <property type="protein sequence ID" value="ENSAPLP00000027190.1"/>
    <property type="gene ID" value="ENSAPLG00000003729.2"/>
</dbReference>
<keyword evidence="3" id="KW-1185">Reference proteome</keyword>
<evidence type="ECO:0000313" key="2">
    <source>
        <dbReference type="Ensembl" id="ENSAPLP00000027190.1"/>
    </source>
</evidence>
<dbReference type="PANTHER" id="PTHR31859">
    <property type="entry name" value="TETRATRICOPEPTIDE REPEAT PROTEIN 39 FAMILY MEMBER"/>
    <property type="match status" value="1"/>
</dbReference>
<reference evidence="2 3" key="1">
    <citation type="submission" date="2017-10" db="EMBL/GenBank/DDBJ databases">
        <title>A new Pekin duck reference genome.</title>
        <authorList>
            <person name="Hou Z.-C."/>
            <person name="Zhou Z.-K."/>
            <person name="Zhu F."/>
            <person name="Hou S.-S."/>
        </authorList>
    </citation>
    <scope>NUCLEOTIDE SEQUENCE [LARGE SCALE GENOMIC DNA]</scope>
</reference>
<keyword evidence="1" id="KW-0802">TPR repeat</keyword>
<dbReference type="GeneTree" id="ENSGT00950000182917"/>
<protein>
    <submittedName>
        <fullName evidence="2">Tetratricopeptide repeat domain 39A</fullName>
    </submittedName>
</protein>
<proteinExistence type="predicted"/>
<dbReference type="InterPro" id="IPR019412">
    <property type="entry name" value="IML2/TPR_39"/>
</dbReference>
<dbReference type="Pfam" id="PF10300">
    <property type="entry name" value="Iml2-TPR_39"/>
    <property type="match status" value="1"/>
</dbReference>
<accession>A0A493TNM5</accession>
<dbReference type="Proteomes" id="UP000016666">
    <property type="component" value="Chromosome 8"/>
</dbReference>